<organism evidence="1">
    <name type="scientific">Cacopsylla melanoneura</name>
    <dbReference type="NCBI Taxonomy" id="428564"/>
    <lineage>
        <taxon>Eukaryota</taxon>
        <taxon>Metazoa</taxon>
        <taxon>Ecdysozoa</taxon>
        <taxon>Arthropoda</taxon>
        <taxon>Hexapoda</taxon>
        <taxon>Insecta</taxon>
        <taxon>Pterygota</taxon>
        <taxon>Neoptera</taxon>
        <taxon>Paraneoptera</taxon>
        <taxon>Hemiptera</taxon>
        <taxon>Sternorrhyncha</taxon>
        <taxon>Psylloidea</taxon>
        <taxon>Psyllidae</taxon>
        <taxon>Psyllinae</taxon>
        <taxon>Cacopsylla</taxon>
    </lineage>
</organism>
<protein>
    <submittedName>
        <fullName evidence="1">Uncharacterized protein</fullName>
    </submittedName>
</protein>
<sequence>MKRPLDRCLKDIARSVEYSSPFVRVLNSCPRVKRDIQGHKQNKETTNTIKTMDSYNHLSTLDIIKNIIMLVVNNQEVNNQEDTYKPISSPHKNLICSNLKKTSETLKIKINLEPKTHHIHKRDTMDLQHIHSIHKRTLSTVLTPQQRLVLSLAILSLRLKVQTFLLARTLYLILRKLSPFQT</sequence>
<dbReference type="EMBL" id="HBUF01182484">
    <property type="protein sequence ID" value="CAG6655661.1"/>
    <property type="molecule type" value="Transcribed_RNA"/>
</dbReference>
<proteinExistence type="predicted"/>
<evidence type="ECO:0000313" key="1">
    <source>
        <dbReference type="EMBL" id="CAG6655661.1"/>
    </source>
</evidence>
<dbReference type="AlphaFoldDB" id="A0A8D8RVD5"/>
<accession>A0A8D8RVD5</accession>
<name>A0A8D8RVD5_9HEMI</name>
<reference evidence="1" key="1">
    <citation type="submission" date="2021-05" db="EMBL/GenBank/DDBJ databases">
        <authorList>
            <person name="Alioto T."/>
            <person name="Alioto T."/>
            <person name="Gomez Garrido J."/>
        </authorList>
    </citation>
    <scope>NUCLEOTIDE SEQUENCE</scope>
</reference>